<dbReference type="AlphaFoldDB" id="A0A9X0CMZ0"/>
<gene>
    <name evidence="1" type="ORF">OS493_040146</name>
</gene>
<evidence type="ECO:0000313" key="2">
    <source>
        <dbReference type="Proteomes" id="UP001163046"/>
    </source>
</evidence>
<accession>A0A9X0CMZ0</accession>
<dbReference type="Proteomes" id="UP001163046">
    <property type="component" value="Unassembled WGS sequence"/>
</dbReference>
<reference evidence="1" key="1">
    <citation type="submission" date="2023-01" db="EMBL/GenBank/DDBJ databases">
        <title>Genome assembly of the deep-sea coral Lophelia pertusa.</title>
        <authorList>
            <person name="Herrera S."/>
            <person name="Cordes E."/>
        </authorList>
    </citation>
    <scope>NUCLEOTIDE SEQUENCE</scope>
    <source>
        <strain evidence="1">USNM1676648</strain>
        <tissue evidence="1">Polyp</tissue>
    </source>
</reference>
<comment type="caution">
    <text evidence="1">The sequence shown here is derived from an EMBL/GenBank/DDBJ whole genome shotgun (WGS) entry which is preliminary data.</text>
</comment>
<protein>
    <submittedName>
        <fullName evidence="1">Uncharacterized protein</fullName>
    </submittedName>
</protein>
<dbReference type="EMBL" id="MU827124">
    <property type="protein sequence ID" value="KAJ7369270.1"/>
    <property type="molecule type" value="Genomic_DNA"/>
</dbReference>
<name>A0A9X0CMZ0_9CNID</name>
<proteinExistence type="predicted"/>
<sequence length="108" mass="12215">MSRGSIPVYTDASYMTPMGNFTERTRSMGGQVNPGLSLKEEYVTMNPLYEGQVVSHKDLDQLNCSEFGLSPIKLFIDTREDPEEFNETYDCPGEILNSQALWRSPIPM</sequence>
<organism evidence="1 2">
    <name type="scientific">Desmophyllum pertusum</name>
    <dbReference type="NCBI Taxonomy" id="174260"/>
    <lineage>
        <taxon>Eukaryota</taxon>
        <taxon>Metazoa</taxon>
        <taxon>Cnidaria</taxon>
        <taxon>Anthozoa</taxon>
        <taxon>Hexacorallia</taxon>
        <taxon>Scleractinia</taxon>
        <taxon>Caryophylliina</taxon>
        <taxon>Caryophylliidae</taxon>
        <taxon>Desmophyllum</taxon>
    </lineage>
</organism>
<evidence type="ECO:0000313" key="1">
    <source>
        <dbReference type="EMBL" id="KAJ7369270.1"/>
    </source>
</evidence>
<dbReference type="OrthoDB" id="5964132at2759"/>
<keyword evidence="2" id="KW-1185">Reference proteome</keyword>